<dbReference type="Gene3D" id="2.30.130.30">
    <property type="entry name" value="Hypothetical protein"/>
    <property type="match status" value="1"/>
</dbReference>
<proteinExistence type="predicted"/>
<dbReference type="KEGG" id="cma:Cmaq_1998"/>
<dbReference type="EMBL" id="CP000852">
    <property type="protein sequence ID" value="ABW02813.1"/>
    <property type="molecule type" value="Genomic_DNA"/>
</dbReference>
<dbReference type="RefSeq" id="WP_012187032.1">
    <property type="nucleotide sequence ID" value="NC_009954.1"/>
</dbReference>
<keyword evidence="2" id="KW-1185">Reference proteome</keyword>
<evidence type="ECO:0008006" key="3">
    <source>
        <dbReference type="Google" id="ProtNLM"/>
    </source>
</evidence>
<gene>
    <name evidence="1" type="ordered locus">Cmaq_1998</name>
</gene>
<organism evidence="1 2">
    <name type="scientific">Caldivirga maquilingensis (strain ATCC 700844 / DSM 13496 / JCM 10307 / IC-167)</name>
    <dbReference type="NCBI Taxonomy" id="397948"/>
    <lineage>
        <taxon>Archaea</taxon>
        <taxon>Thermoproteota</taxon>
        <taxon>Thermoprotei</taxon>
        <taxon>Thermoproteales</taxon>
        <taxon>Thermoproteaceae</taxon>
        <taxon>Caldivirga</taxon>
    </lineage>
</organism>
<evidence type="ECO:0000313" key="1">
    <source>
        <dbReference type="EMBL" id="ABW02813.1"/>
    </source>
</evidence>
<reference evidence="1 2" key="1">
    <citation type="submission" date="2007-10" db="EMBL/GenBank/DDBJ databases">
        <title>Complete sequence of Caldivirga maquilingensis IC-167.</title>
        <authorList>
            <consortium name="US DOE Joint Genome Institute"/>
            <person name="Copeland A."/>
            <person name="Lucas S."/>
            <person name="Lapidus A."/>
            <person name="Barry K."/>
            <person name="Glavina del Rio T."/>
            <person name="Dalin E."/>
            <person name="Tice H."/>
            <person name="Pitluck S."/>
            <person name="Saunders E."/>
            <person name="Brettin T."/>
            <person name="Bruce D."/>
            <person name="Detter J.C."/>
            <person name="Han C."/>
            <person name="Schmutz J."/>
            <person name="Larimer F."/>
            <person name="Land M."/>
            <person name="Hauser L."/>
            <person name="Kyrpides N."/>
            <person name="Ivanova N."/>
            <person name="Biddle J.F."/>
            <person name="Zhang Z."/>
            <person name="Fitz-Gibbon S.T."/>
            <person name="Lowe T.M."/>
            <person name="Saltikov C."/>
            <person name="House C.H."/>
            <person name="Richardson P."/>
        </authorList>
    </citation>
    <scope>NUCLEOTIDE SEQUENCE [LARGE SCALE GENOMIC DNA]</scope>
    <source>
        <strain evidence="2">ATCC 700844 / DSM 13496 / JCM 10307 / IC-167</strain>
    </source>
</reference>
<accession>A8MC29</accession>
<dbReference type="Proteomes" id="UP000001137">
    <property type="component" value="Chromosome"/>
</dbReference>
<sequence length="153" mass="17879">MELILMSIKPGFGDAILDGRKKAELRRLVNGPVTPGDTVVLYLSSPRKAIEGFFKAERVYIGRRSELMRIAKGLNDLGLREGDWNYVDEDREGMMIIVSEPRRCIKPLTLDQLISVFPWFKPPLSYIRLKPNSDIYWLIFRRCIEPYFRSLWK</sequence>
<dbReference type="OrthoDB" id="84651at2157"/>
<dbReference type="eggNOG" id="arCOG01734">
    <property type="taxonomic scope" value="Archaea"/>
</dbReference>
<dbReference type="GeneID" id="5708686"/>
<name>A8MC29_CALMQ</name>
<dbReference type="STRING" id="397948.Cmaq_1998"/>
<dbReference type="AlphaFoldDB" id="A8MC29"/>
<dbReference type="SUPFAM" id="SSF88697">
    <property type="entry name" value="PUA domain-like"/>
    <property type="match status" value="1"/>
</dbReference>
<dbReference type="InterPro" id="IPR015947">
    <property type="entry name" value="PUA-like_sf"/>
</dbReference>
<dbReference type="HOGENOM" id="CLU_135561_2_0_2"/>
<protein>
    <recommendedName>
        <fullName evidence="3">ASCH domain-containing protein</fullName>
    </recommendedName>
</protein>
<evidence type="ECO:0000313" key="2">
    <source>
        <dbReference type="Proteomes" id="UP000001137"/>
    </source>
</evidence>